<reference evidence="2 3" key="1">
    <citation type="submission" date="2023-09" db="EMBL/GenBank/DDBJ databases">
        <title>Buttiauxella selenatireducens sp. nov., isolated from the rhizosphere of Cardamine hupingshanesis.</title>
        <authorList>
            <person name="Zhang S."/>
            <person name="Xu Z."/>
            <person name="Wang H."/>
            <person name="Guo Y."/>
        </authorList>
    </citation>
    <scope>NUCLEOTIDE SEQUENCE [LARGE SCALE GENOMIC DNA]</scope>
    <source>
        <strain evidence="2 3">R73</strain>
    </source>
</reference>
<dbReference type="EMBL" id="CP133838">
    <property type="protein sequence ID" value="WMY72459.1"/>
    <property type="molecule type" value="Genomic_DNA"/>
</dbReference>
<dbReference type="RefSeq" id="WP_309874373.1">
    <property type="nucleotide sequence ID" value="NZ_CP133838.1"/>
</dbReference>
<sequence>MNFTIHEGLLAGKGDGLMNAIASRNKNVKGHGKGQGSKGKGKG</sequence>
<accession>A0ABY9S551</accession>
<organism evidence="2 3">
    <name type="scientific">Buttiauxella selenatireducens</name>
    <dbReference type="NCBI Taxonomy" id="3073902"/>
    <lineage>
        <taxon>Bacteria</taxon>
        <taxon>Pseudomonadati</taxon>
        <taxon>Pseudomonadota</taxon>
        <taxon>Gammaproteobacteria</taxon>
        <taxon>Enterobacterales</taxon>
        <taxon>Enterobacteriaceae</taxon>
        <taxon>Buttiauxella</taxon>
    </lineage>
</organism>
<keyword evidence="3" id="KW-1185">Reference proteome</keyword>
<evidence type="ECO:0000313" key="2">
    <source>
        <dbReference type="EMBL" id="WMY72459.1"/>
    </source>
</evidence>
<feature type="compositionally biased region" description="Gly residues" evidence="1">
    <location>
        <begin position="33"/>
        <end position="43"/>
    </location>
</feature>
<proteinExistence type="predicted"/>
<name>A0ABY9S551_9ENTR</name>
<feature type="region of interest" description="Disordered" evidence="1">
    <location>
        <begin position="22"/>
        <end position="43"/>
    </location>
</feature>
<evidence type="ECO:0000256" key="1">
    <source>
        <dbReference type="SAM" id="MobiDB-lite"/>
    </source>
</evidence>
<gene>
    <name evidence="2" type="ORF">RHD99_13275</name>
</gene>
<dbReference type="Proteomes" id="UP001246690">
    <property type="component" value="Chromosome"/>
</dbReference>
<protein>
    <submittedName>
        <fullName evidence="2">Uncharacterized protein</fullName>
    </submittedName>
</protein>
<evidence type="ECO:0000313" key="3">
    <source>
        <dbReference type="Proteomes" id="UP001246690"/>
    </source>
</evidence>